<keyword evidence="1" id="KW-0812">Transmembrane</keyword>
<protein>
    <submittedName>
        <fullName evidence="2">Uncharacterized protein</fullName>
    </submittedName>
</protein>
<dbReference type="EMBL" id="KV454546">
    <property type="protein sequence ID" value="ODV64776.1"/>
    <property type="molecule type" value="Genomic_DNA"/>
</dbReference>
<evidence type="ECO:0000313" key="3">
    <source>
        <dbReference type="Proteomes" id="UP000095085"/>
    </source>
</evidence>
<evidence type="ECO:0000313" key="2">
    <source>
        <dbReference type="EMBL" id="ODV64776.1"/>
    </source>
</evidence>
<dbReference type="GeneID" id="30997703"/>
<gene>
    <name evidence="2" type="ORF">HYPBUDRAFT_232888</name>
</gene>
<reference evidence="3" key="1">
    <citation type="submission" date="2016-05" db="EMBL/GenBank/DDBJ databases">
        <title>Comparative genomics of biotechnologically important yeasts.</title>
        <authorList>
            <consortium name="DOE Joint Genome Institute"/>
            <person name="Riley R."/>
            <person name="Haridas S."/>
            <person name="Wolfe K.H."/>
            <person name="Lopes M.R."/>
            <person name="Hittinger C.T."/>
            <person name="Goker M."/>
            <person name="Salamov A."/>
            <person name="Wisecaver J."/>
            <person name="Long T.M."/>
            <person name="Aerts A.L."/>
            <person name="Barry K."/>
            <person name="Choi C."/>
            <person name="Clum A."/>
            <person name="Coughlan A.Y."/>
            <person name="Deshpande S."/>
            <person name="Douglass A.P."/>
            <person name="Hanson S.J."/>
            <person name="Klenk H.-P."/>
            <person name="Labutti K."/>
            <person name="Lapidus A."/>
            <person name="Lindquist E."/>
            <person name="Lipzen A."/>
            <person name="Meier-Kolthoff J.P."/>
            <person name="Ohm R.A."/>
            <person name="Otillar R.P."/>
            <person name="Pangilinan J."/>
            <person name="Peng Y."/>
            <person name="Rokas A."/>
            <person name="Rosa C.A."/>
            <person name="Scheuner C."/>
            <person name="Sibirny A.A."/>
            <person name="Slot J.C."/>
            <person name="Stielow J.B."/>
            <person name="Sun H."/>
            <person name="Kurtzman C.P."/>
            <person name="Blackwell M."/>
            <person name="Grigoriev I.V."/>
            <person name="Jeffries T.W."/>
        </authorList>
    </citation>
    <scope>NUCLEOTIDE SEQUENCE [LARGE SCALE GENOMIC DNA]</scope>
    <source>
        <strain evidence="3">NRRL Y-1933</strain>
    </source>
</reference>
<evidence type="ECO:0000256" key="1">
    <source>
        <dbReference type="SAM" id="Phobius"/>
    </source>
</evidence>
<keyword evidence="1" id="KW-0472">Membrane</keyword>
<feature type="transmembrane region" description="Helical" evidence="1">
    <location>
        <begin position="57"/>
        <end position="76"/>
    </location>
</feature>
<dbReference type="AlphaFoldDB" id="A0A1E4RC16"/>
<dbReference type="RefSeq" id="XP_020073843.1">
    <property type="nucleotide sequence ID" value="XM_020223154.1"/>
</dbReference>
<organism evidence="2 3">
    <name type="scientific">Hyphopichia burtonii NRRL Y-1933</name>
    <dbReference type="NCBI Taxonomy" id="984485"/>
    <lineage>
        <taxon>Eukaryota</taxon>
        <taxon>Fungi</taxon>
        <taxon>Dikarya</taxon>
        <taxon>Ascomycota</taxon>
        <taxon>Saccharomycotina</taxon>
        <taxon>Pichiomycetes</taxon>
        <taxon>Debaryomycetaceae</taxon>
        <taxon>Hyphopichia</taxon>
    </lineage>
</organism>
<accession>A0A1E4RC16</accession>
<proteinExistence type="predicted"/>
<feature type="transmembrane region" description="Helical" evidence="1">
    <location>
        <begin position="88"/>
        <end position="113"/>
    </location>
</feature>
<dbReference type="Proteomes" id="UP000095085">
    <property type="component" value="Unassembled WGS sequence"/>
</dbReference>
<sequence>MSLVFLHCSLPWAFCFLLVSEAFLLQKGFLLQRFSFAKVFFCKDLLWLVRPLVKPLVKLWLLLSLVKLWFFVFCFFRRIFSFFFFCRIFFFFCHFLLLLASFGISVFFCFFFFNGESYLGAACDTCPDLLIVLLYVCCVCWL</sequence>
<keyword evidence="3" id="KW-1185">Reference proteome</keyword>
<name>A0A1E4RC16_9ASCO</name>
<keyword evidence="1" id="KW-1133">Transmembrane helix</keyword>